<dbReference type="Pfam" id="PF25967">
    <property type="entry name" value="RND-MFP_C"/>
    <property type="match status" value="1"/>
</dbReference>
<dbReference type="RefSeq" id="WP_189567024.1">
    <property type="nucleotide sequence ID" value="NZ_BMXI01000002.1"/>
</dbReference>
<evidence type="ECO:0000256" key="1">
    <source>
        <dbReference type="ARBA" id="ARBA00004196"/>
    </source>
</evidence>
<sequence>MKKLLAAFTLAISLVATAEEPAPHTVKAAPFSIKTELSGVLVPTKTQTVLLSPERWKTFPIESVPAHGTEIKAGEPLIVLKTQPIDDNLVEQEAEVKSQELKLAVANRELTELQQKNALALASSKRKMENAEADLAYYESTGLPARKDDIAHSVTQSEDYLKYQKEELTQLLKMYEEDDITEETEEIILVRQKASVRNAEFNLAERKRNAARSLEVTLPRELIGYQEKVENARIAYATAKLNLDRSYELKKLEVAKQERALAKARKALEETQADRKLFDIVAEFDGTLVYGEFKDGVWNKGKTAEFLKKGGSVPTESTVLTLVAKDSPLSVQALVSSEKAEELTKSIAEAGEKAPQVTISSYPNLSGKHLVTLAPAPAEPFQFPGQTEKSELEFYSAEKAITIPSEVLKEREDGTSYVLVKLSEGEPEERTIELGKKDGKVVEVLSGLEEGQVILP</sequence>
<evidence type="ECO:0000313" key="7">
    <source>
        <dbReference type="Proteomes" id="UP000644507"/>
    </source>
</evidence>
<dbReference type="PANTHER" id="PTHR32347">
    <property type="entry name" value="EFFLUX SYSTEM COMPONENT YKNX-RELATED"/>
    <property type="match status" value="1"/>
</dbReference>
<dbReference type="AlphaFoldDB" id="A0A918TDR1"/>
<proteinExistence type="predicted"/>
<evidence type="ECO:0000256" key="4">
    <source>
        <dbReference type="SAM" id="SignalP"/>
    </source>
</evidence>
<feature type="coiled-coil region" evidence="3">
    <location>
        <begin position="247"/>
        <end position="274"/>
    </location>
</feature>
<accession>A0A918TDR1</accession>
<name>A0A918TDR1_9BACT</name>
<feature type="signal peptide" evidence="4">
    <location>
        <begin position="1"/>
        <end position="18"/>
    </location>
</feature>
<evidence type="ECO:0000256" key="3">
    <source>
        <dbReference type="SAM" id="Coils"/>
    </source>
</evidence>
<reference evidence="6" key="1">
    <citation type="journal article" date="2014" name="Int. J. Syst. Evol. Microbiol.">
        <title>Complete genome sequence of Corynebacterium casei LMG S-19264T (=DSM 44701T), isolated from a smear-ripened cheese.</title>
        <authorList>
            <consortium name="US DOE Joint Genome Institute (JGI-PGF)"/>
            <person name="Walter F."/>
            <person name="Albersmeier A."/>
            <person name="Kalinowski J."/>
            <person name="Ruckert C."/>
        </authorList>
    </citation>
    <scope>NUCLEOTIDE SEQUENCE</scope>
    <source>
        <strain evidence="6">KCTC 12988</strain>
    </source>
</reference>
<dbReference type="EMBL" id="BMXI01000002">
    <property type="protein sequence ID" value="GHC42854.1"/>
    <property type="molecule type" value="Genomic_DNA"/>
</dbReference>
<feature type="coiled-coil region" evidence="3">
    <location>
        <begin position="89"/>
        <end position="141"/>
    </location>
</feature>
<gene>
    <name evidence="6" type="ORF">GCM10007100_04770</name>
</gene>
<keyword evidence="4" id="KW-0732">Signal</keyword>
<dbReference type="InterPro" id="IPR058627">
    <property type="entry name" value="MdtA-like_C"/>
</dbReference>
<evidence type="ECO:0000313" key="6">
    <source>
        <dbReference type="EMBL" id="GHC42854.1"/>
    </source>
</evidence>
<dbReference type="GO" id="GO:0030313">
    <property type="term" value="C:cell envelope"/>
    <property type="evidence" value="ECO:0007669"/>
    <property type="project" value="UniProtKB-SubCell"/>
</dbReference>
<evidence type="ECO:0000259" key="5">
    <source>
        <dbReference type="Pfam" id="PF25967"/>
    </source>
</evidence>
<comment type="caution">
    <text evidence="6">The sequence shown here is derived from an EMBL/GenBank/DDBJ whole genome shotgun (WGS) entry which is preliminary data.</text>
</comment>
<feature type="chain" id="PRO_5036768554" description="Multidrug resistance protein MdtA-like C-terminal permuted SH3 domain-containing protein" evidence="4">
    <location>
        <begin position="19"/>
        <end position="456"/>
    </location>
</feature>
<keyword evidence="7" id="KW-1185">Reference proteome</keyword>
<dbReference type="PANTHER" id="PTHR32347:SF14">
    <property type="entry name" value="EFFLUX SYSTEM COMPONENT YKNX-RELATED"/>
    <property type="match status" value="1"/>
</dbReference>
<dbReference type="Gene3D" id="2.40.420.20">
    <property type="match status" value="1"/>
</dbReference>
<protein>
    <recommendedName>
        <fullName evidence="5">Multidrug resistance protein MdtA-like C-terminal permuted SH3 domain-containing protein</fullName>
    </recommendedName>
</protein>
<keyword evidence="2 3" id="KW-0175">Coiled coil</keyword>
<feature type="domain" description="Multidrug resistance protein MdtA-like C-terminal permuted SH3" evidence="5">
    <location>
        <begin position="400"/>
        <end position="452"/>
    </location>
</feature>
<comment type="subcellular location">
    <subcellularLocation>
        <location evidence="1">Cell envelope</location>
    </subcellularLocation>
</comment>
<evidence type="ECO:0000256" key="2">
    <source>
        <dbReference type="ARBA" id="ARBA00023054"/>
    </source>
</evidence>
<organism evidence="6 7">
    <name type="scientific">Roseibacillus persicicus</name>
    <dbReference type="NCBI Taxonomy" id="454148"/>
    <lineage>
        <taxon>Bacteria</taxon>
        <taxon>Pseudomonadati</taxon>
        <taxon>Verrucomicrobiota</taxon>
        <taxon>Verrucomicrobiia</taxon>
        <taxon>Verrucomicrobiales</taxon>
        <taxon>Verrucomicrobiaceae</taxon>
        <taxon>Roseibacillus</taxon>
    </lineage>
</organism>
<dbReference type="InterPro" id="IPR050465">
    <property type="entry name" value="UPF0194_transport"/>
</dbReference>
<reference evidence="6" key="2">
    <citation type="submission" date="2020-09" db="EMBL/GenBank/DDBJ databases">
        <authorList>
            <person name="Sun Q."/>
            <person name="Kim S."/>
        </authorList>
    </citation>
    <scope>NUCLEOTIDE SEQUENCE</scope>
    <source>
        <strain evidence="6">KCTC 12988</strain>
    </source>
</reference>
<dbReference type="Proteomes" id="UP000644507">
    <property type="component" value="Unassembled WGS sequence"/>
</dbReference>